<dbReference type="GO" id="GO:0009873">
    <property type="term" value="P:ethylene-activated signaling pathway"/>
    <property type="evidence" value="ECO:0007669"/>
    <property type="project" value="InterPro"/>
</dbReference>
<feature type="region of interest" description="Disordered" evidence="7">
    <location>
        <begin position="173"/>
        <end position="198"/>
    </location>
</feature>
<dbReference type="PROSITE" id="PS51032">
    <property type="entry name" value="AP2_ERF"/>
    <property type="match status" value="1"/>
</dbReference>
<comment type="caution">
    <text evidence="9">The sequence shown here is derived from an EMBL/GenBank/DDBJ whole genome shotgun (WGS) entry which is preliminary data.</text>
</comment>
<comment type="subcellular location">
    <subcellularLocation>
        <location evidence="1">Nucleus</location>
    </subcellularLocation>
</comment>
<feature type="compositionally biased region" description="Polar residues" evidence="7">
    <location>
        <begin position="25"/>
        <end position="38"/>
    </location>
</feature>
<keyword evidence="10" id="KW-1185">Reference proteome</keyword>
<accession>A0AAD5BYW8</accession>
<dbReference type="GO" id="GO:0005634">
    <property type="term" value="C:nucleus"/>
    <property type="evidence" value="ECO:0007669"/>
    <property type="project" value="UniProtKB-SubCell"/>
</dbReference>
<name>A0AAD5BYW8_AMBAR</name>
<dbReference type="SUPFAM" id="SSF54171">
    <property type="entry name" value="DNA-binding domain"/>
    <property type="match status" value="1"/>
</dbReference>
<dbReference type="InterPro" id="IPR016177">
    <property type="entry name" value="DNA-bd_dom_sf"/>
</dbReference>
<protein>
    <recommendedName>
        <fullName evidence="8">AP2/ERF domain-containing protein</fullName>
    </recommendedName>
</protein>
<evidence type="ECO:0000256" key="6">
    <source>
        <dbReference type="ARBA" id="ARBA00023242"/>
    </source>
</evidence>
<feature type="domain" description="AP2/ERF" evidence="8">
    <location>
        <begin position="46"/>
        <end position="103"/>
    </location>
</feature>
<evidence type="ECO:0000256" key="5">
    <source>
        <dbReference type="ARBA" id="ARBA00023163"/>
    </source>
</evidence>
<dbReference type="EMBL" id="JAMZMK010010364">
    <property type="protein sequence ID" value="KAI7731880.1"/>
    <property type="molecule type" value="Genomic_DNA"/>
</dbReference>
<feature type="compositionally biased region" description="Low complexity" evidence="7">
    <location>
        <begin position="173"/>
        <end position="186"/>
    </location>
</feature>
<gene>
    <name evidence="9" type="ORF">M8C21_032244</name>
</gene>
<organism evidence="9 10">
    <name type="scientific">Ambrosia artemisiifolia</name>
    <name type="common">Common ragweed</name>
    <dbReference type="NCBI Taxonomy" id="4212"/>
    <lineage>
        <taxon>Eukaryota</taxon>
        <taxon>Viridiplantae</taxon>
        <taxon>Streptophyta</taxon>
        <taxon>Embryophyta</taxon>
        <taxon>Tracheophyta</taxon>
        <taxon>Spermatophyta</taxon>
        <taxon>Magnoliopsida</taxon>
        <taxon>eudicotyledons</taxon>
        <taxon>Gunneridae</taxon>
        <taxon>Pentapetalae</taxon>
        <taxon>asterids</taxon>
        <taxon>campanulids</taxon>
        <taxon>Asterales</taxon>
        <taxon>Asteraceae</taxon>
        <taxon>Asteroideae</taxon>
        <taxon>Heliantheae alliance</taxon>
        <taxon>Heliantheae</taxon>
        <taxon>Ambrosia</taxon>
    </lineage>
</organism>
<keyword evidence="3" id="KW-0805">Transcription regulation</keyword>
<keyword evidence="5" id="KW-0804">Transcription</keyword>
<evidence type="ECO:0000259" key="8">
    <source>
        <dbReference type="PROSITE" id="PS51032"/>
    </source>
</evidence>
<evidence type="ECO:0000256" key="3">
    <source>
        <dbReference type="ARBA" id="ARBA00023015"/>
    </source>
</evidence>
<dbReference type="GO" id="GO:0003700">
    <property type="term" value="F:DNA-binding transcription factor activity"/>
    <property type="evidence" value="ECO:0007669"/>
    <property type="project" value="InterPro"/>
</dbReference>
<sequence length="198" mass="21923">MSAIVSALSQVIGTTNDGGHDIPFTSATPNQPPYSQEQLVNPRRRHYRGVRQRPWGKWAAEIRDPQKAARVWLGTFETAEAAAIAYDEAALRFKGTKAKLNFPERVQGRPELGLYISRPQLQMPHRSVPNSQSRPPSQSSYPNILDYTQFLCGANEHGMSTTDTNVLNCTSSSSMDMGSSSSVGSSQYWQNFDPTNQS</sequence>
<keyword evidence="4" id="KW-0238">DNA-binding</keyword>
<dbReference type="PANTHER" id="PTHR31190:SF489">
    <property type="entry name" value="ETHYLENE-RESPONSIVE TRANSCRIPTION FACTOR ERF113-RELATED"/>
    <property type="match status" value="1"/>
</dbReference>
<keyword evidence="6" id="KW-0539">Nucleus</keyword>
<dbReference type="Proteomes" id="UP001206925">
    <property type="component" value="Unassembled WGS sequence"/>
</dbReference>
<dbReference type="InterPro" id="IPR001471">
    <property type="entry name" value="AP2/ERF_dom"/>
</dbReference>
<evidence type="ECO:0000313" key="10">
    <source>
        <dbReference type="Proteomes" id="UP001206925"/>
    </source>
</evidence>
<feature type="region of interest" description="Disordered" evidence="7">
    <location>
        <begin position="16"/>
        <end position="38"/>
    </location>
</feature>
<dbReference type="AlphaFoldDB" id="A0AAD5BYW8"/>
<proteinExistence type="predicted"/>
<dbReference type="SMART" id="SM00380">
    <property type="entry name" value="AP2"/>
    <property type="match status" value="1"/>
</dbReference>
<evidence type="ECO:0000256" key="4">
    <source>
        <dbReference type="ARBA" id="ARBA00023125"/>
    </source>
</evidence>
<dbReference type="CDD" id="cd00018">
    <property type="entry name" value="AP2"/>
    <property type="match status" value="1"/>
</dbReference>
<dbReference type="FunFam" id="3.30.730.10:FF:000001">
    <property type="entry name" value="Ethylene-responsive transcription factor 2"/>
    <property type="match status" value="1"/>
</dbReference>
<evidence type="ECO:0000256" key="1">
    <source>
        <dbReference type="ARBA" id="ARBA00004123"/>
    </source>
</evidence>
<dbReference type="InterPro" id="IPR036955">
    <property type="entry name" value="AP2/ERF_dom_sf"/>
</dbReference>
<dbReference type="PRINTS" id="PR00367">
    <property type="entry name" value="ETHRSPELEMNT"/>
</dbReference>
<dbReference type="Gene3D" id="3.30.730.10">
    <property type="entry name" value="AP2/ERF domain"/>
    <property type="match status" value="1"/>
</dbReference>
<dbReference type="Pfam" id="PF00847">
    <property type="entry name" value="AP2"/>
    <property type="match status" value="1"/>
</dbReference>
<evidence type="ECO:0000256" key="2">
    <source>
        <dbReference type="ARBA" id="ARBA00022821"/>
    </source>
</evidence>
<keyword evidence="2" id="KW-0611">Plant defense</keyword>
<feature type="compositionally biased region" description="Polar residues" evidence="7">
    <location>
        <begin position="187"/>
        <end position="198"/>
    </location>
</feature>
<dbReference type="GO" id="GO:0006952">
    <property type="term" value="P:defense response"/>
    <property type="evidence" value="ECO:0007669"/>
    <property type="project" value="UniProtKB-KW"/>
</dbReference>
<evidence type="ECO:0000313" key="9">
    <source>
        <dbReference type="EMBL" id="KAI7731880.1"/>
    </source>
</evidence>
<evidence type="ECO:0000256" key="7">
    <source>
        <dbReference type="SAM" id="MobiDB-lite"/>
    </source>
</evidence>
<dbReference type="GO" id="GO:0003677">
    <property type="term" value="F:DNA binding"/>
    <property type="evidence" value="ECO:0007669"/>
    <property type="project" value="UniProtKB-KW"/>
</dbReference>
<dbReference type="InterPro" id="IPR044808">
    <property type="entry name" value="ERF_plant"/>
</dbReference>
<dbReference type="PANTHER" id="PTHR31190">
    <property type="entry name" value="DNA-BINDING DOMAIN"/>
    <property type="match status" value="1"/>
</dbReference>
<reference evidence="9" key="1">
    <citation type="submission" date="2022-06" db="EMBL/GenBank/DDBJ databases">
        <title>Uncovering the hologenomic basis of an extraordinary plant invasion.</title>
        <authorList>
            <person name="Bieker V.C."/>
            <person name="Martin M.D."/>
            <person name="Gilbert T."/>
            <person name="Hodgins K."/>
            <person name="Battlay P."/>
            <person name="Petersen B."/>
            <person name="Wilson J."/>
        </authorList>
    </citation>
    <scope>NUCLEOTIDE SEQUENCE</scope>
    <source>
        <strain evidence="9">AA19_3_7</strain>
        <tissue evidence="9">Leaf</tissue>
    </source>
</reference>